<evidence type="ECO:0000256" key="2">
    <source>
        <dbReference type="ARBA" id="ARBA00023002"/>
    </source>
</evidence>
<dbReference type="InterPro" id="IPR036291">
    <property type="entry name" value="NAD(P)-bd_dom_sf"/>
</dbReference>
<dbReference type="InterPro" id="IPR002347">
    <property type="entry name" value="SDR_fam"/>
</dbReference>
<dbReference type="OrthoDB" id="1933717at2759"/>
<dbReference type="Pfam" id="PF00106">
    <property type="entry name" value="adh_short"/>
    <property type="match status" value="1"/>
</dbReference>
<dbReference type="SUPFAM" id="SSF51735">
    <property type="entry name" value="NAD(P)-binding Rossmann-fold domains"/>
    <property type="match status" value="1"/>
</dbReference>
<dbReference type="AlphaFoldDB" id="A0A1Y1MM39"/>
<dbReference type="GO" id="GO:0016616">
    <property type="term" value="F:oxidoreductase activity, acting on the CH-OH group of donors, NAD or NADP as acceptor"/>
    <property type="evidence" value="ECO:0007669"/>
    <property type="project" value="UniProtKB-ARBA"/>
</dbReference>
<accession>A0A1Y1MM39</accession>
<evidence type="ECO:0000256" key="3">
    <source>
        <dbReference type="RuleBase" id="RU000363"/>
    </source>
</evidence>
<dbReference type="GeneID" id="116173919"/>
<dbReference type="PRINTS" id="PR00081">
    <property type="entry name" value="GDHRDH"/>
</dbReference>
<dbReference type="KEGG" id="ppyr:116173919"/>
<comment type="similarity">
    <text evidence="1 3">Belongs to the short-chain dehydrogenases/reductases (SDR) family.</text>
</comment>
<evidence type="ECO:0008006" key="5">
    <source>
        <dbReference type="Google" id="ProtNLM"/>
    </source>
</evidence>
<dbReference type="InterPro" id="IPR020904">
    <property type="entry name" value="Sc_DH/Rdtase_CS"/>
</dbReference>
<sequence>MDRWKGKVAVVTGASSGIGHAITKSLVEKGLLVVGLARRKEKVDELSNELRNAPGKLYGVRADVTNETDIIDAFNWIKDNVGIVHILINNAGILRMTNLIEGQTALWQNMIDTNVLGLCIATREAVKQMRAHNVDGHIVHINSISGHKVVYHPLMNLYPATKHAVTALTETLRQELNSLRSRIKISSVSPGFVETNIGAAAAVGSGNPERTTEMENAIRCDAALQPSDVADAVMYVLSTPAHVQVHELMLKPLHETF</sequence>
<proteinExistence type="inferred from homology"/>
<dbReference type="PANTHER" id="PTHR43115">
    <property type="entry name" value="DEHYDROGENASE/REDUCTASE SDR FAMILY MEMBER 11"/>
    <property type="match status" value="1"/>
</dbReference>
<name>A0A1Y1MM39_PHOPY</name>
<dbReference type="RefSeq" id="XP_031338318.1">
    <property type="nucleotide sequence ID" value="XM_031482458.1"/>
</dbReference>
<dbReference type="PRINTS" id="PR00080">
    <property type="entry name" value="SDRFAMILY"/>
</dbReference>
<keyword evidence="2" id="KW-0560">Oxidoreductase</keyword>
<dbReference type="EMBL" id="GEZM01031296">
    <property type="protein sequence ID" value="JAV84946.1"/>
    <property type="molecule type" value="Transcribed_RNA"/>
</dbReference>
<reference evidence="4" key="1">
    <citation type="journal article" date="2016" name="Sci. Rep.">
        <title>Molecular characterization of firefly nuptial gifts: a multi-omics approach sheds light on postcopulatory sexual selection.</title>
        <authorList>
            <person name="Al-Wathiqui N."/>
            <person name="Fallon T.R."/>
            <person name="South A."/>
            <person name="Weng J.K."/>
            <person name="Lewis S.M."/>
        </authorList>
    </citation>
    <scope>NUCLEOTIDE SEQUENCE</scope>
</reference>
<protein>
    <recommendedName>
        <fullName evidence="5">Dehydrogenase</fullName>
    </recommendedName>
</protein>
<dbReference type="RefSeq" id="XP_031347519.1">
    <property type="nucleotide sequence ID" value="XM_031491659.1"/>
</dbReference>
<dbReference type="PANTHER" id="PTHR43115:SF4">
    <property type="entry name" value="DEHYDROGENASE_REDUCTASE SDR FAMILY MEMBER 11"/>
    <property type="match status" value="1"/>
</dbReference>
<dbReference type="GeneID" id="116167193"/>
<dbReference type="FunFam" id="3.40.50.720:FF:000047">
    <property type="entry name" value="NADP-dependent L-serine/L-allo-threonine dehydrogenase"/>
    <property type="match status" value="1"/>
</dbReference>
<dbReference type="KEGG" id="ppyr:116167193"/>
<evidence type="ECO:0000256" key="1">
    <source>
        <dbReference type="ARBA" id="ARBA00006484"/>
    </source>
</evidence>
<organism evidence="4">
    <name type="scientific">Photinus pyralis</name>
    <name type="common">Common eastern firefly</name>
    <name type="synonym">Lampyris pyralis</name>
    <dbReference type="NCBI Taxonomy" id="7054"/>
    <lineage>
        <taxon>Eukaryota</taxon>
        <taxon>Metazoa</taxon>
        <taxon>Ecdysozoa</taxon>
        <taxon>Arthropoda</taxon>
        <taxon>Hexapoda</taxon>
        <taxon>Insecta</taxon>
        <taxon>Pterygota</taxon>
        <taxon>Neoptera</taxon>
        <taxon>Endopterygota</taxon>
        <taxon>Coleoptera</taxon>
        <taxon>Polyphaga</taxon>
        <taxon>Elateriformia</taxon>
        <taxon>Elateroidea</taxon>
        <taxon>Lampyridae</taxon>
        <taxon>Lampyrinae</taxon>
        <taxon>Photinus</taxon>
    </lineage>
</organism>
<dbReference type="Gene3D" id="3.40.50.720">
    <property type="entry name" value="NAD(P)-binding Rossmann-like Domain"/>
    <property type="match status" value="1"/>
</dbReference>
<dbReference type="PROSITE" id="PS00061">
    <property type="entry name" value="ADH_SHORT"/>
    <property type="match status" value="1"/>
</dbReference>
<evidence type="ECO:0000313" key="4">
    <source>
        <dbReference type="EMBL" id="JAV84946.1"/>
    </source>
</evidence>